<accession>A0A1V4IJX2</accession>
<evidence type="ECO:0000259" key="4">
    <source>
        <dbReference type="PROSITE" id="PS50932"/>
    </source>
</evidence>
<feature type="domain" description="HTH cro/C1-type" evidence="5">
    <location>
        <begin position="2"/>
        <end position="47"/>
    </location>
</feature>
<dbReference type="STRING" id="1450648.CLORY_28970"/>
<dbReference type="CDD" id="cd01392">
    <property type="entry name" value="HTH_LacI"/>
    <property type="match status" value="1"/>
</dbReference>
<comment type="caution">
    <text evidence="6">The sequence shown here is derived from an EMBL/GenBank/DDBJ whole genome shotgun (WGS) entry which is preliminary data.</text>
</comment>
<proteinExistence type="predicted"/>
<dbReference type="InterPro" id="IPR028082">
    <property type="entry name" value="Peripla_BP_I"/>
</dbReference>
<reference evidence="6 7" key="1">
    <citation type="submission" date="2017-03" db="EMBL/GenBank/DDBJ databases">
        <title>Genome sequence of Clostridium oryzae DSM 28571.</title>
        <authorList>
            <person name="Poehlein A."/>
            <person name="Daniel R."/>
        </authorList>
    </citation>
    <scope>NUCLEOTIDE SEQUENCE [LARGE SCALE GENOMIC DNA]</scope>
    <source>
        <strain evidence="6 7">DSM 28571</strain>
    </source>
</reference>
<dbReference type="AlphaFoldDB" id="A0A1V4IJX2"/>
<dbReference type="InterPro" id="IPR010982">
    <property type="entry name" value="Lambda_DNA-bd_dom_sf"/>
</dbReference>
<dbReference type="Gene3D" id="3.40.50.2300">
    <property type="match status" value="2"/>
</dbReference>
<dbReference type="PANTHER" id="PTHR30146:SF109">
    <property type="entry name" value="HTH-TYPE TRANSCRIPTIONAL REGULATOR GALS"/>
    <property type="match status" value="1"/>
</dbReference>
<dbReference type="PROSITE" id="PS50932">
    <property type="entry name" value="HTH_LACI_2"/>
    <property type="match status" value="1"/>
</dbReference>
<dbReference type="PRINTS" id="PR00036">
    <property type="entry name" value="HTHLACI"/>
</dbReference>
<evidence type="ECO:0000256" key="1">
    <source>
        <dbReference type="ARBA" id="ARBA00023015"/>
    </source>
</evidence>
<dbReference type="SUPFAM" id="SSF53822">
    <property type="entry name" value="Periplasmic binding protein-like I"/>
    <property type="match status" value="1"/>
</dbReference>
<dbReference type="PANTHER" id="PTHR30146">
    <property type="entry name" value="LACI-RELATED TRANSCRIPTIONAL REPRESSOR"/>
    <property type="match status" value="1"/>
</dbReference>
<evidence type="ECO:0000256" key="3">
    <source>
        <dbReference type="ARBA" id="ARBA00023163"/>
    </source>
</evidence>
<dbReference type="Pfam" id="PF13377">
    <property type="entry name" value="Peripla_BP_3"/>
    <property type="match status" value="1"/>
</dbReference>
<dbReference type="SUPFAM" id="SSF47413">
    <property type="entry name" value="lambda repressor-like DNA-binding domains"/>
    <property type="match status" value="1"/>
</dbReference>
<dbReference type="Proteomes" id="UP000190080">
    <property type="component" value="Unassembled WGS sequence"/>
</dbReference>
<dbReference type="Pfam" id="PF00356">
    <property type="entry name" value="LacI"/>
    <property type="match status" value="1"/>
</dbReference>
<keyword evidence="1" id="KW-0805">Transcription regulation</keyword>
<dbReference type="OrthoDB" id="9788209at2"/>
<dbReference type="SMART" id="SM00354">
    <property type="entry name" value="HTH_LACI"/>
    <property type="match status" value="1"/>
</dbReference>
<dbReference type="PROSITE" id="PS50943">
    <property type="entry name" value="HTH_CROC1"/>
    <property type="match status" value="1"/>
</dbReference>
<dbReference type="InterPro" id="IPR001387">
    <property type="entry name" value="Cro/C1-type_HTH"/>
</dbReference>
<evidence type="ECO:0000259" key="5">
    <source>
        <dbReference type="PROSITE" id="PS50943"/>
    </source>
</evidence>
<dbReference type="PROSITE" id="PS00356">
    <property type="entry name" value="HTH_LACI_1"/>
    <property type="match status" value="1"/>
</dbReference>
<dbReference type="InterPro" id="IPR000843">
    <property type="entry name" value="HTH_LacI"/>
</dbReference>
<dbReference type="Gene3D" id="1.10.260.40">
    <property type="entry name" value="lambda repressor-like DNA-binding domains"/>
    <property type="match status" value="1"/>
</dbReference>
<dbReference type="GO" id="GO:0000976">
    <property type="term" value="F:transcription cis-regulatory region binding"/>
    <property type="evidence" value="ECO:0007669"/>
    <property type="project" value="TreeGrafter"/>
</dbReference>
<evidence type="ECO:0000256" key="2">
    <source>
        <dbReference type="ARBA" id="ARBA00023125"/>
    </source>
</evidence>
<protein>
    <submittedName>
        <fullName evidence="6">Ribose operon repressor</fullName>
    </submittedName>
</protein>
<gene>
    <name evidence="6" type="primary">rbsR_2</name>
    <name evidence="6" type="ORF">CLORY_28970</name>
</gene>
<keyword evidence="2" id="KW-0238">DNA-binding</keyword>
<evidence type="ECO:0000313" key="7">
    <source>
        <dbReference type="Proteomes" id="UP000190080"/>
    </source>
</evidence>
<feature type="domain" description="HTH lacI-type" evidence="4">
    <location>
        <begin position="3"/>
        <end position="57"/>
    </location>
</feature>
<keyword evidence="7" id="KW-1185">Reference proteome</keyword>
<organism evidence="6 7">
    <name type="scientific">Clostridium oryzae</name>
    <dbReference type="NCBI Taxonomy" id="1450648"/>
    <lineage>
        <taxon>Bacteria</taxon>
        <taxon>Bacillati</taxon>
        <taxon>Bacillota</taxon>
        <taxon>Clostridia</taxon>
        <taxon>Eubacteriales</taxon>
        <taxon>Clostridiaceae</taxon>
        <taxon>Clostridium</taxon>
    </lineage>
</organism>
<name>A0A1V4IJX2_9CLOT</name>
<keyword evidence="3" id="KW-0804">Transcription</keyword>
<dbReference type="GO" id="GO:0003700">
    <property type="term" value="F:DNA-binding transcription factor activity"/>
    <property type="evidence" value="ECO:0007669"/>
    <property type="project" value="TreeGrafter"/>
</dbReference>
<dbReference type="RefSeq" id="WP_079425691.1">
    <property type="nucleotide sequence ID" value="NZ_MZGV01000033.1"/>
</dbReference>
<dbReference type="CDD" id="cd06267">
    <property type="entry name" value="PBP1_LacI_sugar_binding-like"/>
    <property type="match status" value="1"/>
</dbReference>
<evidence type="ECO:0000313" key="6">
    <source>
        <dbReference type="EMBL" id="OPJ60322.1"/>
    </source>
</evidence>
<dbReference type="InterPro" id="IPR046335">
    <property type="entry name" value="LacI/GalR-like_sensor"/>
</dbReference>
<sequence>MKITINDIARAANVSKSTVSKVINDDQSISEKTKLKVKDIMKELNYIPNNLARQLAHQSSFNIGLLVDVKKREYFLNPFFYNIIGGVENVVGEKNYELTISNINSLESNEEFLNRLVYSKKVDGIIIPASIINESIICKLKDLNFPYVLIGQPKNFADVSWVDVNNTVGGELATTHLINEGYKNIAFIGGKSNEIISFNRLQGYRNVLSRLDFDKANYCIKEGNSDKESGYGLTLELLTDFPQIDALICVNNFVAFGALQALKEKGLFIPKDIGVVTFDNEPFSAYTTPALTCLDVDTFQLGELAAQIIMKKIENPNLQNEMTLVSPKLIIRESSVSNP</sequence>
<dbReference type="EMBL" id="MZGV01000033">
    <property type="protein sequence ID" value="OPJ60322.1"/>
    <property type="molecule type" value="Genomic_DNA"/>
</dbReference>